<dbReference type="AlphaFoldDB" id="A0A840YRS9"/>
<name>A0A840YRS9_9SPHN</name>
<comment type="caution">
    <text evidence="1">The sequence shown here is derived from an EMBL/GenBank/DDBJ whole genome shotgun (WGS) entry which is preliminary data.</text>
</comment>
<evidence type="ECO:0000313" key="2">
    <source>
        <dbReference type="Proteomes" id="UP000527143"/>
    </source>
</evidence>
<proteinExistence type="predicted"/>
<accession>A0A840YRS9</accession>
<reference evidence="1 2" key="1">
    <citation type="submission" date="2020-08" db="EMBL/GenBank/DDBJ databases">
        <title>Genomic Encyclopedia of Type Strains, Phase IV (KMG-IV): sequencing the most valuable type-strain genomes for metagenomic binning, comparative biology and taxonomic classification.</title>
        <authorList>
            <person name="Goeker M."/>
        </authorList>
    </citation>
    <scope>NUCLEOTIDE SEQUENCE [LARGE SCALE GENOMIC DNA]</scope>
    <source>
        <strain evidence="1 2">DSM 26736</strain>
    </source>
</reference>
<sequence length="160" mass="18629">MSDMTEPLKPQQALARRIQDEYEAAYRRLKLIDGPDRHSWKQDPRALSWWTSDVLRSVSFGAPILLELTNRHEEDPTQLFIEVRLFWRACGENRSDTGVYAMLRCEVGRRLRHQAHSLLPASMSHLAAADMPLLIARATPLIDRAIGEHARQERDRYRRD</sequence>
<organism evidence="1 2">
    <name type="scientific">Sphingomonas xinjiangensis</name>
    <dbReference type="NCBI Taxonomy" id="643568"/>
    <lineage>
        <taxon>Bacteria</taxon>
        <taxon>Pseudomonadati</taxon>
        <taxon>Pseudomonadota</taxon>
        <taxon>Alphaproteobacteria</taxon>
        <taxon>Sphingomonadales</taxon>
        <taxon>Sphingomonadaceae</taxon>
        <taxon>Sphingomonas</taxon>
    </lineage>
</organism>
<dbReference type="Proteomes" id="UP000527143">
    <property type="component" value="Unassembled WGS sequence"/>
</dbReference>
<evidence type="ECO:0000313" key="1">
    <source>
        <dbReference type="EMBL" id="MBB5712381.1"/>
    </source>
</evidence>
<dbReference type="EMBL" id="JACIJF010000016">
    <property type="protein sequence ID" value="MBB5712381.1"/>
    <property type="molecule type" value="Genomic_DNA"/>
</dbReference>
<protein>
    <submittedName>
        <fullName evidence="1">Uncharacterized protein</fullName>
    </submittedName>
</protein>
<keyword evidence="2" id="KW-1185">Reference proteome</keyword>
<gene>
    <name evidence="1" type="ORF">FHT02_003640</name>
</gene>